<comment type="caution">
    <text evidence="1">The sequence shown here is derived from an EMBL/GenBank/DDBJ whole genome shotgun (WGS) entry which is preliminary data.</text>
</comment>
<proteinExistence type="predicted"/>
<protein>
    <submittedName>
        <fullName evidence="1">Uncharacterized protein</fullName>
    </submittedName>
</protein>
<name>A0ABR7RKY3_9PROT</name>
<organism evidence="1 2">
    <name type="scientific">Teichococcus aerophilus</name>
    <dbReference type="NCBI Taxonomy" id="1224513"/>
    <lineage>
        <taxon>Bacteria</taxon>
        <taxon>Pseudomonadati</taxon>
        <taxon>Pseudomonadota</taxon>
        <taxon>Alphaproteobacteria</taxon>
        <taxon>Acetobacterales</taxon>
        <taxon>Roseomonadaceae</taxon>
        <taxon>Roseomonas</taxon>
    </lineage>
</organism>
<accession>A0ABR7RKY3</accession>
<sequence>MPAKFAAPQKRIDRSALMLMLSYIEAECRNLGAADAARHVALAASLLPGPAVTLEEQDPLMVLLHYPQGNA</sequence>
<evidence type="ECO:0000313" key="1">
    <source>
        <dbReference type="EMBL" id="MBC9207240.1"/>
    </source>
</evidence>
<evidence type="ECO:0000313" key="2">
    <source>
        <dbReference type="Proteomes" id="UP000626026"/>
    </source>
</evidence>
<dbReference type="RefSeq" id="WP_187784410.1">
    <property type="nucleotide sequence ID" value="NZ_JACTVA010000015.1"/>
</dbReference>
<dbReference type="EMBL" id="JACTVA010000015">
    <property type="protein sequence ID" value="MBC9207240.1"/>
    <property type="molecule type" value="Genomic_DNA"/>
</dbReference>
<gene>
    <name evidence="1" type="ORF">IBL26_10370</name>
</gene>
<reference evidence="1 2" key="1">
    <citation type="journal article" date="2013" name="Int. J. Syst. Evol. Microbiol.">
        <title>Roseomonas aerophila sp. nov., isolated from air.</title>
        <authorList>
            <person name="Kim S.J."/>
            <person name="Weon H.Y."/>
            <person name="Ahn J.H."/>
            <person name="Hong S.B."/>
            <person name="Seok S.J."/>
            <person name="Whang K.S."/>
            <person name="Kwon S.W."/>
        </authorList>
    </citation>
    <scope>NUCLEOTIDE SEQUENCE [LARGE SCALE GENOMIC DNA]</scope>
    <source>
        <strain evidence="1 2">NBRC 108923</strain>
    </source>
</reference>
<keyword evidence="2" id="KW-1185">Reference proteome</keyword>
<dbReference type="Proteomes" id="UP000626026">
    <property type="component" value="Unassembled WGS sequence"/>
</dbReference>